<dbReference type="PANTHER" id="PTHR11780:SF10">
    <property type="entry name" value="NADH DEHYDROGENASE [UBIQUINONE] FLAVOPROTEIN 1, MITOCHONDRIAL"/>
    <property type="match status" value="1"/>
</dbReference>
<dbReference type="InterPro" id="IPR050837">
    <property type="entry name" value="ComplexI_51kDa_subunit"/>
</dbReference>
<dbReference type="InterPro" id="IPR017896">
    <property type="entry name" value="4Fe4S_Fe-S-bd"/>
</dbReference>
<dbReference type="InterPro" id="IPR019575">
    <property type="entry name" value="Nuop51_4Fe4S-bd"/>
</dbReference>
<keyword evidence="3" id="KW-0411">Iron-sulfur</keyword>
<dbReference type="PROSITE" id="PS51379">
    <property type="entry name" value="4FE4S_FER_2"/>
    <property type="match status" value="2"/>
</dbReference>
<evidence type="ECO:0000256" key="3">
    <source>
        <dbReference type="ARBA" id="ARBA00023014"/>
    </source>
</evidence>
<evidence type="ECO:0000313" key="5">
    <source>
        <dbReference type="EMBL" id="MBU3877507.1"/>
    </source>
</evidence>
<evidence type="ECO:0000313" key="6">
    <source>
        <dbReference type="Proteomes" id="UP000723714"/>
    </source>
</evidence>
<gene>
    <name evidence="5" type="ORF">HGO97_017020</name>
</gene>
<dbReference type="RefSeq" id="WP_216244106.1">
    <property type="nucleotide sequence ID" value="NZ_JABACJ020000019.1"/>
</dbReference>
<dbReference type="Pfam" id="PF10589">
    <property type="entry name" value="NADH_4Fe-4S"/>
    <property type="match status" value="1"/>
</dbReference>
<name>A0ABS6D7D8_9FIRM</name>
<dbReference type="PANTHER" id="PTHR11780">
    <property type="entry name" value="NADH-UBIQUINONE OXIDOREDUCTASE FLAVOPROTEIN 1 NDUFV1"/>
    <property type="match status" value="1"/>
</dbReference>
<evidence type="ECO:0000259" key="4">
    <source>
        <dbReference type="PROSITE" id="PS51379"/>
    </source>
</evidence>
<dbReference type="EMBL" id="JABACJ020000019">
    <property type="protein sequence ID" value="MBU3877507.1"/>
    <property type="molecule type" value="Genomic_DNA"/>
</dbReference>
<accession>A0ABS6D7D8</accession>
<evidence type="ECO:0000256" key="1">
    <source>
        <dbReference type="ARBA" id="ARBA00022723"/>
    </source>
</evidence>
<organism evidence="5 6">
    <name type="scientific">Faecalicatena faecalis</name>
    <dbReference type="NCBI Taxonomy" id="2726362"/>
    <lineage>
        <taxon>Bacteria</taxon>
        <taxon>Bacillati</taxon>
        <taxon>Bacillota</taxon>
        <taxon>Clostridia</taxon>
        <taxon>Lachnospirales</taxon>
        <taxon>Lachnospiraceae</taxon>
        <taxon>Faecalicatena</taxon>
    </lineage>
</organism>
<proteinExistence type="predicted"/>
<protein>
    <submittedName>
        <fullName evidence="5">Iron reductase subunit beta</fullName>
    </submittedName>
</protein>
<feature type="domain" description="4Fe-4S ferredoxin-type" evidence="4">
    <location>
        <begin position="355"/>
        <end position="384"/>
    </location>
</feature>
<evidence type="ECO:0000256" key="2">
    <source>
        <dbReference type="ARBA" id="ARBA00023004"/>
    </source>
</evidence>
<reference evidence="5 6" key="1">
    <citation type="submission" date="2021-06" db="EMBL/GenBank/DDBJ databases">
        <title>Faecalicatena sp. nov. isolated from porcine feces.</title>
        <authorList>
            <person name="Oh B.S."/>
            <person name="Lee J.H."/>
        </authorList>
    </citation>
    <scope>NUCLEOTIDE SEQUENCE [LARGE SCALE GENOMIC DNA]</scope>
    <source>
        <strain evidence="5 6">AGMB00832</strain>
    </source>
</reference>
<comment type="caution">
    <text evidence="5">The sequence shown here is derived from an EMBL/GenBank/DDBJ whole genome shotgun (WGS) entry which is preliminary data.</text>
</comment>
<keyword evidence="1" id="KW-0479">Metal-binding</keyword>
<dbReference type="PROSITE" id="PS00198">
    <property type="entry name" value="4FE4S_FER_1"/>
    <property type="match status" value="1"/>
</dbReference>
<dbReference type="Proteomes" id="UP000723714">
    <property type="component" value="Unassembled WGS sequence"/>
</dbReference>
<keyword evidence="6" id="KW-1185">Reference proteome</keyword>
<sequence length="402" mass="43595">MSALEQVKKLSREEVLDKIAALGIEEYGLVNQKLSDRLVAAVQESKEEGKETGVVCALNNADTDGVLLEVLRSEPEKVLEGIAIAAYVLESENMVLYIPDYAKETAEDERLNQAADKYQVTLQTGLVDVRASQGKALLHLITAAELADAFNDSYEPEIFVSVNGQALQKVSCETKIADLVSLEGAKAVQLGYQYYTPAEAEELTVASAGITNGVIRVLAEKDCIVAETEKRLSASRMLSCGKCVFCREGLIQLTHMQKETAAGKGKAEFLDMTQEIGEAMTFSTPCTMGQTSSLIALSAVQKFGSEYEAHIKKKACPAGVCFSTETIYIDPKTCDGCGECMDVCSLDCIEGKAGYIHMIDDIDCDRCGKCMEVCEAGAIQKTSGKLPKLPNRLTKVGRFKKR</sequence>
<dbReference type="InterPro" id="IPR017900">
    <property type="entry name" value="4Fe4S_Fe_S_CS"/>
</dbReference>
<feature type="domain" description="4Fe-4S ferredoxin-type" evidence="4">
    <location>
        <begin position="325"/>
        <end position="354"/>
    </location>
</feature>
<keyword evidence="2" id="KW-0408">Iron</keyword>